<comment type="cofactor">
    <cofactor evidence="5">
        <name>FAD</name>
        <dbReference type="ChEBI" id="CHEBI:57692"/>
    </cofactor>
</comment>
<evidence type="ECO:0000256" key="1">
    <source>
        <dbReference type="ARBA" id="ARBA00022630"/>
    </source>
</evidence>
<reference evidence="9" key="1">
    <citation type="journal article" date="2019" name="Int. J. Syst. Evol. Microbiol.">
        <title>The Global Catalogue of Microorganisms (GCM) 10K type strain sequencing project: providing services to taxonomists for standard genome sequencing and annotation.</title>
        <authorList>
            <consortium name="The Broad Institute Genomics Platform"/>
            <consortium name="The Broad Institute Genome Sequencing Center for Infectious Disease"/>
            <person name="Wu L."/>
            <person name="Ma J."/>
        </authorList>
    </citation>
    <scope>NUCLEOTIDE SEQUENCE [LARGE SCALE GENOMIC DNA]</scope>
    <source>
        <strain evidence="9">CGMCC 4.7645</strain>
    </source>
</reference>
<feature type="binding site" evidence="5">
    <location>
        <position position="47"/>
    </location>
    <ligand>
        <name>FAD</name>
        <dbReference type="ChEBI" id="CHEBI:57692"/>
    </ligand>
</feature>
<evidence type="ECO:0000313" key="9">
    <source>
        <dbReference type="Proteomes" id="UP001597417"/>
    </source>
</evidence>
<name>A0ABW5FJ69_9PSEU</name>
<comment type="subunit">
    <text evidence="5">Monomer.</text>
</comment>
<feature type="binding site" evidence="5">
    <location>
        <position position="40"/>
    </location>
    <ligand>
        <name>NADPH</name>
        <dbReference type="ChEBI" id="CHEBI:57783"/>
    </ligand>
</feature>
<comment type="caution">
    <text evidence="8">The sequence shown here is derived from an EMBL/GenBank/DDBJ whole genome shotgun (WGS) entry which is preliminary data.</text>
</comment>
<comment type="catalytic activity">
    <reaction evidence="5">
        <text>a tetracycline + NADPH + O2 + H(+) = an 11a-hydroxytetracycline + NADP(+) + H2O</text>
        <dbReference type="Rhea" id="RHEA:61444"/>
        <dbReference type="ChEBI" id="CHEBI:15377"/>
        <dbReference type="ChEBI" id="CHEBI:15378"/>
        <dbReference type="ChEBI" id="CHEBI:15379"/>
        <dbReference type="ChEBI" id="CHEBI:57783"/>
        <dbReference type="ChEBI" id="CHEBI:58349"/>
        <dbReference type="ChEBI" id="CHEBI:144644"/>
        <dbReference type="ChEBI" id="CHEBI:144645"/>
    </reaction>
</comment>
<feature type="binding site" evidence="5">
    <location>
        <position position="295"/>
    </location>
    <ligand>
        <name>FAD</name>
        <dbReference type="ChEBI" id="CHEBI:57692"/>
    </ligand>
</feature>
<keyword evidence="5" id="KW-0521">NADP</keyword>
<dbReference type="SUPFAM" id="SSF52266">
    <property type="entry name" value="SGNH hydrolase"/>
    <property type="match status" value="1"/>
</dbReference>
<feature type="domain" description="FAD-binding" evidence="6">
    <location>
        <begin position="3"/>
        <end position="323"/>
    </location>
</feature>
<dbReference type="Proteomes" id="UP001597417">
    <property type="component" value="Unassembled WGS sequence"/>
</dbReference>
<keyword evidence="2 5" id="KW-0274">FAD</keyword>
<dbReference type="GO" id="GO:0004497">
    <property type="term" value="F:monooxygenase activity"/>
    <property type="evidence" value="ECO:0007669"/>
    <property type="project" value="UniProtKB-KW"/>
</dbReference>
<proteinExistence type="inferred from homology"/>
<dbReference type="Pfam" id="PF01494">
    <property type="entry name" value="FAD_binding_3"/>
    <property type="match status" value="1"/>
</dbReference>
<feature type="domain" description="SGNH hydrolase-type esterase" evidence="7">
    <location>
        <begin position="561"/>
        <end position="742"/>
    </location>
</feature>
<feature type="binding site" evidence="5">
    <location>
        <position position="103"/>
    </location>
    <ligand>
        <name>FAD</name>
        <dbReference type="ChEBI" id="CHEBI:57692"/>
    </ligand>
</feature>
<dbReference type="PANTHER" id="PTHR46972">
    <property type="entry name" value="MONOOXYGENASE ASQM-RELATED"/>
    <property type="match status" value="1"/>
</dbReference>
<keyword evidence="4 5" id="KW-0503">Monooxygenase</keyword>
<keyword evidence="9" id="KW-1185">Reference proteome</keyword>
<dbReference type="RefSeq" id="WP_378259947.1">
    <property type="nucleotide sequence ID" value="NZ_JBHUKR010000001.1"/>
</dbReference>
<keyword evidence="1 5" id="KW-0285">Flavoprotein</keyword>
<organism evidence="8 9">
    <name type="scientific">Amycolatopsis pigmentata</name>
    <dbReference type="NCBI Taxonomy" id="450801"/>
    <lineage>
        <taxon>Bacteria</taxon>
        <taxon>Bacillati</taxon>
        <taxon>Actinomycetota</taxon>
        <taxon>Actinomycetes</taxon>
        <taxon>Pseudonocardiales</taxon>
        <taxon>Pseudonocardiaceae</taxon>
        <taxon>Amycolatopsis</taxon>
    </lineage>
</organism>
<evidence type="ECO:0000259" key="6">
    <source>
        <dbReference type="Pfam" id="PF01494"/>
    </source>
</evidence>
<dbReference type="InterPro" id="IPR002938">
    <property type="entry name" value="FAD-bd"/>
</dbReference>
<comment type="subcellular location">
    <subcellularLocation>
        <location evidence="5">Cytoplasm</location>
    </subcellularLocation>
</comment>
<comment type="function">
    <text evidence="5">An FAD-requiring monooxygenase active on some tetracycline antibiotic derivatives, which leads to their inactivation. Hydroxylates carbon 11a of tetracycline and some analogs.</text>
</comment>
<dbReference type="SUPFAM" id="SSF51905">
    <property type="entry name" value="FAD/NAD(P)-binding domain"/>
    <property type="match status" value="1"/>
</dbReference>
<evidence type="ECO:0000256" key="3">
    <source>
        <dbReference type="ARBA" id="ARBA00023002"/>
    </source>
</evidence>
<dbReference type="InterPro" id="IPR043683">
    <property type="entry name" value="TetX_monooxygenase"/>
</dbReference>
<keyword evidence="5" id="KW-0963">Cytoplasm</keyword>
<gene>
    <name evidence="8" type="ORF">ACFSXZ_00295</name>
</gene>
<dbReference type="InterPro" id="IPR036514">
    <property type="entry name" value="SGNH_hydro_sf"/>
</dbReference>
<dbReference type="EC" id="1.14.13.-" evidence="5"/>
<sequence>MTTPATIIGAGLGGLTLARVLHLNGVPATVYELDPSAEARTQGGQLDIHEHTGQAALEAAGLTAQFRALIHEGAEATRVLSPRGALLFEEPDDGTGGRPEVLRGDLRWLLLDSLPEGTVQWDRKLTSVTALGEGRHELNFADGSTVTTGLLVGADGAWSKVRPLLSDAAPVYAGATFVETYLYDVDERHQATAAAVGAGVMYALTPGKGITAHREAGGVIHTYVELARSEEWFAAIDFADPAAATARIAAEFEGWAAELLALITDGERPPVARMIHALPDDHHWRRVPGVTLIGDAAHLMPPSGEGANLAMLDGAELAQAIAANPGDIEAALAGFEEKMFARSSAEAADAHAIQELCLGERAPYAFIEFIGGHGLDWVPAWGQAVSDHRGEDDEPDFDDVTVRMTVPASIGGSHVRVELSNRYADGPVRIGRAAIGVGDRFVEATFNGQSTIEIPAGESRWTDPIELTVRHADDVLVDIYLPEPTPYATAAGFRFDRSLPGDFAGARPFPVEGSALKPGIALRPASHEPDGADWSLPAGGPFLCTVEVAGAEPRAVIVAFGASSTAMGWPQYAAGLLPDGSRIAIVNRGIPGNRVHLDAPAKTPSWGLAGLTRFDDDVLGTAGATHLVIAYNSNDWGLPGRVTSIEEMPTLGQLIDGYQQLIRRAEAAGITVALATITPLGPELRGDEAREELRQGLNEWIRSSDHTCVDFDAAIRSQTDPTRLHSEYAAPDDTHPSINGSKRLAQTMIDALAQLLP</sequence>
<dbReference type="InterPro" id="IPR036188">
    <property type="entry name" value="FAD/NAD-bd_sf"/>
</dbReference>
<evidence type="ECO:0000256" key="4">
    <source>
        <dbReference type="ARBA" id="ARBA00023033"/>
    </source>
</evidence>
<protein>
    <recommendedName>
        <fullName evidence="5">Flavin-dependent monooxygenase</fullName>
    </recommendedName>
    <alternativeName>
        <fullName evidence="5">TetX monooxygenase</fullName>
        <shortName evidence="5">TetX</shortName>
        <ecNumber evidence="5">1.14.13.-</ecNumber>
    </alternativeName>
</protein>
<evidence type="ECO:0000259" key="7">
    <source>
        <dbReference type="Pfam" id="PF13472"/>
    </source>
</evidence>
<dbReference type="Pfam" id="PF13472">
    <property type="entry name" value="Lipase_GDSL_2"/>
    <property type="match status" value="1"/>
</dbReference>
<dbReference type="Gene3D" id="3.40.50.1110">
    <property type="entry name" value="SGNH hydrolase"/>
    <property type="match status" value="1"/>
</dbReference>
<comment type="similarity">
    <text evidence="5">Belongs to the aromatic-ring hydroxylase family. TetX subfamily.</text>
</comment>
<keyword evidence="3 5" id="KW-0560">Oxidoreductase</keyword>
<dbReference type="Gene3D" id="3.50.50.60">
    <property type="entry name" value="FAD/NAD(P)-binding domain"/>
    <property type="match status" value="1"/>
</dbReference>
<dbReference type="PANTHER" id="PTHR46972:SF1">
    <property type="entry name" value="FAD DEPENDENT OXIDOREDUCTASE DOMAIN-CONTAINING PROTEIN"/>
    <property type="match status" value="1"/>
</dbReference>
<dbReference type="EMBL" id="JBHUKR010000001">
    <property type="protein sequence ID" value="MFD2414769.1"/>
    <property type="molecule type" value="Genomic_DNA"/>
</dbReference>
<dbReference type="PRINTS" id="PR00420">
    <property type="entry name" value="RNGMNOXGNASE"/>
</dbReference>
<evidence type="ECO:0000256" key="5">
    <source>
        <dbReference type="HAMAP-Rule" id="MF_00845"/>
    </source>
</evidence>
<dbReference type="HAMAP" id="MF_00845">
    <property type="entry name" value="TetX_monooxygenase"/>
    <property type="match status" value="1"/>
</dbReference>
<evidence type="ECO:0000256" key="2">
    <source>
        <dbReference type="ARBA" id="ARBA00022827"/>
    </source>
</evidence>
<evidence type="ECO:0000313" key="8">
    <source>
        <dbReference type="EMBL" id="MFD2414769.1"/>
    </source>
</evidence>
<dbReference type="InterPro" id="IPR013830">
    <property type="entry name" value="SGNH_hydro"/>
</dbReference>
<accession>A0ABW5FJ69</accession>
<keyword evidence="5" id="KW-0547">Nucleotide-binding</keyword>
<comment type="domain">
    <text evidence="5">Consists of an N-terminal FAD-binding domain with a Rossman fold and a C-terminal substrate-binding domain.</text>
</comment>